<dbReference type="AlphaFoldDB" id="A0A101JMY0"/>
<sequence length="227" mass="25216">MCTGDFTTAATALLTDNAAIFGGTPLWARPQDTILAADRQEVCGPHIRTPEGLLFGSSYFAVYRRTVLDEVQQRCSVTLDKYTAANLDTIADSLQCFLKDHDAWRSDYTPGKLLNAGLTYLGQPVTYADFDDLIHIGGYSMATFQEQVSTGQKPANPAAIQTMLGFNEYRGHMDRKLAVCERTMRSFARIDETGKPWRGGQRLPDEVEDQIRVVEDLYARQAHLVAG</sequence>
<dbReference type="OrthoDB" id="7684392at2"/>
<reference evidence="1 2" key="1">
    <citation type="submission" date="2015-10" db="EMBL/GenBank/DDBJ databases">
        <authorList>
            <person name="Gilbert D.G."/>
        </authorList>
    </citation>
    <scope>NUCLEOTIDE SEQUENCE [LARGE SCALE GENOMIC DNA]</scope>
    <source>
        <strain evidence="1 2">NRRL B-16712</strain>
    </source>
</reference>
<keyword evidence="2" id="KW-1185">Reference proteome</keyword>
<dbReference type="RefSeq" id="WP_067697459.1">
    <property type="nucleotide sequence ID" value="NZ_LLZH01000279.1"/>
</dbReference>
<accession>A0A101JMY0</accession>
<dbReference type="EMBL" id="LLZH01000279">
    <property type="protein sequence ID" value="KUL29478.1"/>
    <property type="molecule type" value="Genomic_DNA"/>
</dbReference>
<protein>
    <submittedName>
        <fullName evidence="1">Uncharacterized protein</fullName>
    </submittedName>
</protein>
<gene>
    <name evidence="1" type="ORF">ADL15_28095</name>
</gene>
<dbReference type="Proteomes" id="UP000053244">
    <property type="component" value="Unassembled WGS sequence"/>
</dbReference>
<proteinExistence type="predicted"/>
<evidence type="ECO:0000313" key="1">
    <source>
        <dbReference type="EMBL" id="KUL29478.1"/>
    </source>
</evidence>
<name>A0A101JMY0_9ACTN</name>
<comment type="caution">
    <text evidence="1">The sequence shown here is derived from an EMBL/GenBank/DDBJ whole genome shotgun (WGS) entry which is preliminary data.</text>
</comment>
<evidence type="ECO:0000313" key="2">
    <source>
        <dbReference type="Proteomes" id="UP000053244"/>
    </source>
</evidence>
<organism evidence="1 2">
    <name type="scientific">Actinoplanes awajinensis subsp. mycoplanecinus</name>
    <dbReference type="NCBI Taxonomy" id="135947"/>
    <lineage>
        <taxon>Bacteria</taxon>
        <taxon>Bacillati</taxon>
        <taxon>Actinomycetota</taxon>
        <taxon>Actinomycetes</taxon>
        <taxon>Micromonosporales</taxon>
        <taxon>Micromonosporaceae</taxon>
        <taxon>Actinoplanes</taxon>
    </lineage>
</organism>